<gene>
    <name evidence="7" type="ORF">LDG_8086</name>
</gene>
<evidence type="ECO:0000256" key="5">
    <source>
        <dbReference type="ARBA" id="ARBA00023002"/>
    </source>
</evidence>
<dbReference type="AlphaFoldDB" id="G9ES14"/>
<dbReference type="CDD" id="cd07363">
    <property type="entry name" value="45_DOPA_Dioxygenase"/>
    <property type="match status" value="1"/>
</dbReference>
<dbReference type="STRING" id="658187.LDG_8086"/>
<dbReference type="NCBIfam" id="NF007914">
    <property type="entry name" value="PRK10628.1"/>
    <property type="match status" value="1"/>
</dbReference>
<reference evidence="7 8" key="1">
    <citation type="journal article" date="2011" name="BMC Genomics">
        <title>Insight into cross-talk between intra-amoebal pathogens.</title>
        <authorList>
            <person name="Gimenez G."/>
            <person name="Bertelli C."/>
            <person name="Moliner C."/>
            <person name="Robert C."/>
            <person name="Raoult D."/>
            <person name="Fournier P.E."/>
            <person name="Greub G."/>
        </authorList>
    </citation>
    <scope>NUCLEOTIDE SEQUENCE [LARGE SCALE GENOMIC DNA]</scope>
    <source>
        <strain evidence="7 8">LLAP12</strain>
    </source>
</reference>
<protein>
    <recommendedName>
        <fullName evidence="6">Extradiol ring-cleavage dioxygenase class III enzyme subunit B domain-containing protein</fullName>
    </recommendedName>
</protein>
<evidence type="ECO:0000313" key="7">
    <source>
        <dbReference type="EMBL" id="EHL29795.1"/>
    </source>
</evidence>
<evidence type="ECO:0000256" key="3">
    <source>
        <dbReference type="ARBA" id="ARBA00022723"/>
    </source>
</evidence>
<dbReference type="EMBL" id="JH413843">
    <property type="protein sequence ID" value="EHL29795.1"/>
    <property type="molecule type" value="Genomic_DNA"/>
</dbReference>
<dbReference type="GO" id="GO:0008198">
    <property type="term" value="F:ferrous iron binding"/>
    <property type="evidence" value="ECO:0007669"/>
    <property type="project" value="InterPro"/>
</dbReference>
<dbReference type="PANTHER" id="PTHR30096:SF0">
    <property type="entry name" value="4,5-DOPA DIOXYGENASE EXTRADIOL-LIKE PROTEIN"/>
    <property type="match status" value="1"/>
</dbReference>
<proteinExistence type="inferred from homology"/>
<keyword evidence="3" id="KW-0479">Metal-binding</keyword>
<dbReference type="HOGENOM" id="CLU_046582_2_0_6"/>
<keyword evidence="4" id="KW-0862">Zinc</keyword>
<dbReference type="PANTHER" id="PTHR30096">
    <property type="entry name" value="4,5-DOPA DIOXYGENASE EXTRADIOL-LIKE PROTEIN"/>
    <property type="match status" value="1"/>
</dbReference>
<evidence type="ECO:0000259" key="6">
    <source>
        <dbReference type="Pfam" id="PF02900"/>
    </source>
</evidence>
<keyword evidence="8" id="KW-1185">Reference proteome</keyword>
<dbReference type="InParanoid" id="G9ES14"/>
<dbReference type="InterPro" id="IPR004183">
    <property type="entry name" value="Xdiol_dOase_suB"/>
</dbReference>
<dbReference type="GO" id="GO:0008270">
    <property type="term" value="F:zinc ion binding"/>
    <property type="evidence" value="ECO:0007669"/>
    <property type="project" value="InterPro"/>
</dbReference>
<accession>G9ES14</accession>
<comment type="cofactor">
    <cofactor evidence="1">
        <name>Zn(2+)</name>
        <dbReference type="ChEBI" id="CHEBI:29105"/>
    </cofactor>
</comment>
<evidence type="ECO:0000313" key="8">
    <source>
        <dbReference type="Proteomes" id="UP000002770"/>
    </source>
</evidence>
<name>G9ES14_9GAMM</name>
<dbReference type="OrthoDB" id="9790889at2"/>
<comment type="similarity">
    <text evidence="2">Belongs to the DODA-type extradiol aromatic ring-opening dioxygenase family.</text>
</comment>
<dbReference type="PIRSF" id="PIRSF006157">
    <property type="entry name" value="Doxgns_DODA"/>
    <property type="match status" value="1"/>
</dbReference>
<dbReference type="InterPro" id="IPR014436">
    <property type="entry name" value="Extradiol_dOase_DODA"/>
</dbReference>
<dbReference type="Proteomes" id="UP000002770">
    <property type="component" value="Unassembled WGS sequence"/>
</dbReference>
<dbReference type="GO" id="GO:0016702">
    <property type="term" value="F:oxidoreductase activity, acting on single donors with incorporation of molecular oxygen, incorporation of two atoms of oxygen"/>
    <property type="evidence" value="ECO:0007669"/>
    <property type="project" value="UniProtKB-ARBA"/>
</dbReference>
<sequence length="262" mass="29450">MNTKRMPVLFLGHGSPMNAIASNEFTKKLQGLGQKIPTPKAILCISAHWLTEGTWVTNMSQPKTIHDFYGFPPALFAAQYPAPGSPMLADLVRTTVLHPKVHADNDLWGLDHGTWSVMRHLYPDASIPIVQLSIYLEQPGEYHYQIGKQLNALRQQGILIVGSGNIVHNLSKIVWGAHPKPYDWAIEFDEWAKNKLITRDFQALITDYWDAPSGQLSVPIPDHYFPLLYILGATDTHDALQFEYEEMQNGSISMRSLSFGLV</sequence>
<dbReference type="SUPFAM" id="SSF53213">
    <property type="entry name" value="LigB-like"/>
    <property type="match status" value="1"/>
</dbReference>
<feature type="domain" description="Extradiol ring-cleavage dioxygenase class III enzyme subunit B" evidence="6">
    <location>
        <begin position="33"/>
        <end position="237"/>
    </location>
</feature>
<dbReference type="Gene3D" id="3.40.830.10">
    <property type="entry name" value="LigB-like"/>
    <property type="match status" value="1"/>
</dbReference>
<evidence type="ECO:0000256" key="2">
    <source>
        <dbReference type="ARBA" id="ARBA00007581"/>
    </source>
</evidence>
<dbReference type="eggNOG" id="COG3384">
    <property type="taxonomic scope" value="Bacteria"/>
</dbReference>
<organism evidence="7 8">
    <name type="scientific">Legionella drancourtii LLAP12</name>
    <dbReference type="NCBI Taxonomy" id="658187"/>
    <lineage>
        <taxon>Bacteria</taxon>
        <taxon>Pseudomonadati</taxon>
        <taxon>Pseudomonadota</taxon>
        <taxon>Gammaproteobacteria</taxon>
        <taxon>Legionellales</taxon>
        <taxon>Legionellaceae</taxon>
        <taxon>Legionella</taxon>
    </lineage>
</organism>
<dbReference type="RefSeq" id="WP_006871970.1">
    <property type="nucleotide sequence ID" value="NZ_JH413843.1"/>
</dbReference>
<evidence type="ECO:0000256" key="4">
    <source>
        <dbReference type="ARBA" id="ARBA00022833"/>
    </source>
</evidence>
<evidence type="ECO:0000256" key="1">
    <source>
        <dbReference type="ARBA" id="ARBA00001947"/>
    </source>
</evidence>
<dbReference type="Pfam" id="PF02900">
    <property type="entry name" value="LigB"/>
    <property type="match status" value="1"/>
</dbReference>
<dbReference type="FunCoup" id="G9ES14">
    <property type="interactions" value="195"/>
</dbReference>
<keyword evidence="5" id="KW-0560">Oxidoreductase</keyword>